<accession>A0A7G1PEZ0</accession>
<sequence length="117" mass="12776">MCLLCPLAAFAPRHLLNLLNLLRLKEYFSRQAQQMTTAQFLRIFGPYTARLDEDILPRFGPAAVEAATRQSTETAAFLPLHPRSALASHPTGREFPRELRPAAGHPQAAACPAGPSA</sequence>
<dbReference type="KEGG" id="sgm:GCM10017557_71760"/>
<organism evidence="2 3">
    <name type="scientific">Streptomyces aurantiacus</name>
    <dbReference type="NCBI Taxonomy" id="47760"/>
    <lineage>
        <taxon>Bacteria</taxon>
        <taxon>Bacillati</taxon>
        <taxon>Actinomycetota</taxon>
        <taxon>Actinomycetes</taxon>
        <taxon>Kitasatosporales</taxon>
        <taxon>Streptomycetaceae</taxon>
        <taxon>Streptomyces</taxon>
        <taxon>Streptomyces aurantiacus group</taxon>
    </lineage>
</organism>
<protein>
    <submittedName>
        <fullName evidence="2">Uncharacterized protein</fullName>
    </submittedName>
</protein>
<feature type="compositionally biased region" description="Basic and acidic residues" evidence="1">
    <location>
        <begin position="91"/>
        <end position="100"/>
    </location>
</feature>
<gene>
    <name evidence="2" type="ORF">GCM10017557_71760</name>
</gene>
<keyword evidence="3" id="KW-1185">Reference proteome</keyword>
<dbReference type="RefSeq" id="WP_246596619.1">
    <property type="nucleotide sequence ID" value="NZ_AP023440.1"/>
</dbReference>
<evidence type="ECO:0000256" key="1">
    <source>
        <dbReference type="SAM" id="MobiDB-lite"/>
    </source>
</evidence>
<reference evidence="2 3" key="1">
    <citation type="journal article" date="2014" name="Int. J. Syst. Evol. Microbiol.">
        <title>Complete genome sequence of Corynebacterium casei LMG S-19264T (=DSM 44701T), isolated from a smear-ripened cheese.</title>
        <authorList>
            <consortium name="US DOE Joint Genome Institute (JGI-PGF)"/>
            <person name="Walter F."/>
            <person name="Albersmeier A."/>
            <person name="Kalinowski J."/>
            <person name="Ruckert C."/>
        </authorList>
    </citation>
    <scope>NUCLEOTIDE SEQUENCE [LARGE SCALE GENOMIC DNA]</scope>
    <source>
        <strain evidence="2 3">JCM 4677</strain>
    </source>
</reference>
<dbReference type="Proteomes" id="UP000516444">
    <property type="component" value="Chromosome"/>
</dbReference>
<dbReference type="AlphaFoldDB" id="A0A7G1PEZ0"/>
<evidence type="ECO:0000313" key="2">
    <source>
        <dbReference type="EMBL" id="BCL32317.1"/>
    </source>
</evidence>
<feature type="region of interest" description="Disordered" evidence="1">
    <location>
        <begin position="80"/>
        <end position="117"/>
    </location>
</feature>
<dbReference type="EMBL" id="AP023440">
    <property type="protein sequence ID" value="BCL32317.1"/>
    <property type="molecule type" value="Genomic_DNA"/>
</dbReference>
<evidence type="ECO:0000313" key="3">
    <source>
        <dbReference type="Proteomes" id="UP000516444"/>
    </source>
</evidence>
<feature type="compositionally biased region" description="Low complexity" evidence="1">
    <location>
        <begin position="101"/>
        <end position="117"/>
    </location>
</feature>
<name>A0A7G1PEZ0_9ACTN</name>
<proteinExistence type="predicted"/>